<sequence>MNNELTLNRLNEFNVVTFLISSKRGGDYVRVLSQRGRRNFAEREKLELRWRWRFPEMELRWRW</sequence>
<keyword evidence="2" id="KW-1185">Reference proteome</keyword>
<dbReference type="Proteomes" id="UP000265520">
    <property type="component" value="Unassembled WGS sequence"/>
</dbReference>
<proteinExistence type="predicted"/>
<dbReference type="EMBL" id="LXQA010145923">
    <property type="protein sequence ID" value="MCI25213.1"/>
    <property type="molecule type" value="Genomic_DNA"/>
</dbReference>
<protein>
    <submittedName>
        <fullName evidence="1">Uncharacterized protein</fullName>
    </submittedName>
</protein>
<evidence type="ECO:0000313" key="1">
    <source>
        <dbReference type="EMBL" id="MCI25213.1"/>
    </source>
</evidence>
<reference evidence="1 2" key="1">
    <citation type="journal article" date="2018" name="Front. Plant Sci.">
        <title>Red Clover (Trifolium pratense) and Zigzag Clover (T. medium) - A Picture of Genomic Similarities and Differences.</title>
        <authorList>
            <person name="Dluhosova J."/>
            <person name="Istvanek J."/>
            <person name="Nedelnik J."/>
            <person name="Repkova J."/>
        </authorList>
    </citation>
    <scope>NUCLEOTIDE SEQUENCE [LARGE SCALE GENOMIC DNA]</scope>
    <source>
        <strain evidence="2">cv. 10/8</strain>
        <tissue evidence="1">Leaf</tissue>
    </source>
</reference>
<name>A0A392QLC1_9FABA</name>
<dbReference type="AlphaFoldDB" id="A0A392QLC1"/>
<evidence type="ECO:0000313" key="2">
    <source>
        <dbReference type="Proteomes" id="UP000265520"/>
    </source>
</evidence>
<comment type="caution">
    <text evidence="1">The sequence shown here is derived from an EMBL/GenBank/DDBJ whole genome shotgun (WGS) entry which is preliminary data.</text>
</comment>
<accession>A0A392QLC1</accession>
<feature type="non-terminal residue" evidence="1">
    <location>
        <position position="63"/>
    </location>
</feature>
<organism evidence="1 2">
    <name type="scientific">Trifolium medium</name>
    <dbReference type="NCBI Taxonomy" id="97028"/>
    <lineage>
        <taxon>Eukaryota</taxon>
        <taxon>Viridiplantae</taxon>
        <taxon>Streptophyta</taxon>
        <taxon>Embryophyta</taxon>
        <taxon>Tracheophyta</taxon>
        <taxon>Spermatophyta</taxon>
        <taxon>Magnoliopsida</taxon>
        <taxon>eudicotyledons</taxon>
        <taxon>Gunneridae</taxon>
        <taxon>Pentapetalae</taxon>
        <taxon>rosids</taxon>
        <taxon>fabids</taxon>
        <taxon>Fabales</taxon>
        <taxon>Fabaceae</taxon>
        <taxon>Papilionoideae</taxon>
        <taxon>50 kb inversion clade</taxon>
        <taxon>NPAAA clade</taxon>
        <taxon>Hologalegina</taxon>
        <taxon>IRL clade</taxon>
        <taxon>Trifolieae</taxon>
        <taxon>Trifolium</taxon>
    </lineage>
</organism>